<dbReference type="PIRSF" id="PIRSF000114">
    <property type="entry name" value="Glycerol-3-P_dh"/>
    <property type="match status" value="1"/>
</dbReference>
<feature type="binding site" evidence="9">
    <location>
        <position position="242"/>
    </location>
    <ligand>
        <name>sn-glycerol 3-phosphate</name>
        <dbReference type="ChEBI" id="CHEBI:57597"/>
    </ligand>
</feature>
<comment type="function">
    <text evidence="9">Catalyzes the reduction of the glycolytic intermediate dihydroxyacetone phosphate (DHAP) to sn-glycerol 3-phosphate (G3P), the key precursor for phospholipid synthesis.</text>
</comment>
<comment type="similarity">
    <text evidence="1 9 13">Belongs to the NAD-dependent glycerol-3-phosphate dehydrogenase family.</text>
</comment>
<comment type="catalytic activity">
    <reaction evidence="9">
        <text>sn-glycerol 3-phosphate + NAD(+) = dihydroxyacetone phosphate + NADH + H(+)</text>
        <dbReference type="Rhea" id="RHEA:11092"/>
        <dbReference type="ChEBI" id="CHEBI:15378"/>
        <dbReference type="ChEBI" id="CHEBI:57540"/>
        <dbReference type="ChEBI" id="CHEBI:57597"/>
        <dbReference type="ChEBI" id="CHEBI:57642"/>
        <dbReference type="ChEBI" id="CHEBI:57945"/>
        <dbReference type="EC" id="1.1.1.94"/>
    </reaction>
</comment>
<dbReference type="GO" id="GO:0008654">
    <property type="term" value="P:phospholipid biosynthetic process"/>
    <property type="evidence" value="ECO:0007669"/>
    <property type="project" value="UniProtKB-KW"/>
</dbReference>
<evidence type="ECO:0000256" key="4">
    <source>
        <dbReference type="ARBA" id="ARBA00023002"/>
    </source>
</evidence>
<evidence type="ECO:0000256" key="12">
    <source>
        <dbReference type="PIRSR" id="PIRSR000114-3"/>
    </source>
</evidence>
<evidence type="ECO:0000256" key="11">
    <source>
        <dbReference type="PIRSR" id="PIRSR000114-2"/>
    </source>
</evidence>
<evidence type="ECO:0000259" key="15">
    <source>
        <dbReference type="Pfam" id="PF01210"/>
    </source>
</evidence>
<feature type="binding site" evidence="11">
    <location>
        <position position="105"/>
    </location>
    <ligand>
        <name>substrate</name>
    </ligand>
</feature>
<dbReference type="InterPro" id="IPR006109">
    <property type="entry name" value="G3P_DH_NAD-dep_C"/>
</dbReference>
<keyword evidence="5 9" id="KW-0520">NAD</keyword>
<comment type="caution">
    <text evidence="9">Lacks conserved residue(s) required for the propagation of feature annotation.</text>
</comment>
<evidence type="ECO:0000256" key="1">
    <source>
        <dbReference type="ARBA" id="ARBA00011009"/>
    </source>
</evidence>
<dbReference type="NCBIfam" id="NF000942">
    <property type="entry name" value="PRK00094.1-4"/>
    <property type="match status" value="1"/>
</dbReference>
<dbReference type="Gene3D" id="1.10.1040.10">
    <property type="entry name" value="N-(1-d-carboxylethyl)-l-norvaline Dehydrogenase, domain 2"/>
    <property type="match status" value="1"/>
</dbReference>
<evidence type="ECO:0000256" key="13">
    <source>
        <dbReference type="RuleBase" id="RU000437"/>
    </source>
</evidence>
<evidence type="ECO:0000256" key="9">
    <source>
        <dbReference type="HAMAP-Rule" id="MF_00394"/>
    </source>
</evidence>
<dbReference type="Pfam" id="PF07479">
    <property type="entry name" value="NAD_Gly3P_dh_C"/>
    <property type="match status" value="1"/>
</dbReference>
<feature type="binding site" evidence="12">
    <location>
        <position position="253"/>
    </location>
    <ligand>
        <name>NAD(+)</name>
        <dbReference type="ChEBI" id="CHEBI:57540"/>
    </ligand>
</feature>
<feature type="binding site" evidence="12">
    <location>
        <begin position="7"/>
        <end position="12"/>
    </location>
    <ligand>
        <name>NAD(+)</name>
        <dbReference type="ChEBI" id="CHEBI:57540"/>
    </ligand>
</feature>
<keyword evidence="9" id="KW-0963">Cytoplasm</keyword>
<comment type="pathway">
    <text evidence="9">Membrane lipid metabolism; glycerophospholipid metabolism.</text>
</comment>
<dbReference type="SUPFAM" id="SSF48179">
    <property type="entry name" value="6-phosphogluconate dehydrogenase C-terminal domain-like"/>
    <property type="match status" value="1"/>
</dbReference>
<feature type="binding site" evidence="9">
    <location>
        <position position="279"/>
    </location>
    <ligand>
        <name>NADPH</name>
        <dbReference type="ChEBI" id="CHEBI:57783"/>
    </ligand>
</feature>
<feature type="binding site" evidence="9">
    <location>
        <position position="48"/>
    </location>
    <ligand>
        <name>NADPH</name>
        <dbReference type="ChEBI" id="CHEBI:57783"/>
    </ligand>
</feature>
<dbReference type="FunFam" id="3.40.50.720:FF:000019">
    <property type="entry name" value="Glycerol-3-phosphate dehydrogenase [NAD(P)+]"/>
    <property type="match status" value="1"/>
</dbReference>
<keyword evidence="2 9" id="KW-0444">Lipid biosynthesis</keyword>
<comment type="subcellular location">
    <subcellularLocation>
        <location evidence="9">Cytoplasm</location>
    </subcellularLocation>
</comment>
<feature type="binding site" evidence="9">
    <location>
        <position position="32"/>
    </location>
    <ligand>
        <name>NADPH</name>
        <dbReference type="ChEBI" id="CHEBI:57783"/>
    </ligand>
</feature>
<feature type="binding site" evidence="9">
    <location>
        <position position="10"/>
    </location>
    <ligand>
        <name>NADPH</name>
        <dbReference type="ChEBI" id="CHEBI:57783"/>
    </ligand>
</feature>
<evidence type="ECO:0000256" key="14">
    <source>
        <dbReference type="RuleBase" id="RU000439"/>
    </source>
</evidence>
<evidence type="ECO:0000256" key="3">
    <source>
        <dbReference type="ARBA" id="ARBA00022857"/>
    </source>
</evidence>
<sequence>MRIAVMGAGSWGTALAQVACANGHEVRLWARRDEVARAINRDRRNPGYLRDVELGAGIEATSDLAHALDGAEALLVVTPSKVMRAMAREVAPLVRPDLPVALCFKGIEEGTGRLPAEVFAAELGSPERIAVLSGPNHAEEVAIGIPAATVIACASAHVASFLQDALGSGAFRVYASDDVPGVELCAASKNVIAIAVGASYGSGCGDNTAAMLITRGMAEMSRLVSKAGGDPLTCMGLAGAGDLIATCMSQHSRNRRFGERLVEGMTPDRFSAETGMVVEGALAARNFEVLERRYGVDLPITRVVRDLVWGDATIAGVRRQLLERSFKAEFYGL</sequence>
<dbReference type="GO" id="GO:0046167">
    <property type="term" value="P:glycerol-3-phosphate biosynthetic process"/>
    <property type="evidence" value="ECO:0007669"/>
    <property type="project" value="UniProtKB-UniRule"/>
</dbReference>
<dbReference type="GO" id="GO:0005829">
    <property type="term" value="C:cytosol"/>
    <property type="evidence" value="ECO:0007669"/>
    <property type="project" value="TreeGrafter"/>
</dbReference>
<dbReference type="Gene3D" id="3.40.50.720">
    <property type="entry name" value="NAD(P)-binding Rossmann-like Domain"/>
    <property type="match status" value="1"/>
</dbReference>
<gene>
    <name evidence="9" type="primary">gpsA</name>
    <name evidence="17" type="ORF">HLV38_00580</name>
</gene>
<feature type="binding site" evidence="9">
    <location>
        <position position="252"/>
    </location>
    <ligand>
        <name>sn-glycerol 3-phosphate</name>
        <dbReference type="ChEBI" id="CHEBI:57597"/>
    </ligand>
</feature>
<evidence type="ECO:0000256" key="7">
    <source>
        <dbReference type="ARBA" id="ARBA00023209"/>
    </source>
</evidence>
<comment type="catalytic activity">
    <reaction evidence="9 14">
        <text>sn-glycerol 3-phosphate + NADP(+) = dihydroxyacetone phosphate + NADPH + H(+)</text>
        <dbReference type="Rhea" id="RHEA:11096"/>
        <dbReference type="ChEBI" id="CHEBI:15378"/>
        <dbReference type="ChEBI" id="CHEBI:57597"/>
        <dbReference type="ChEBI" id="CHEBI:57642"/>
        <dbReference type="ChEBI" id="CHEBI:57783"/>
        <dbReference type="ChEBI" id="CHEBI:58349"/>
        <dbReference type="EC" id="1.1.1.94"/>
    </reaction>
</comment>
<dbReference type="Pfam" id="PF01210">
    <property type="entry name" value="NAD_Gly3P_dh_N"/>
    <property type="match status" value="1"/>
</dbReference>
<keyword evidence="3 9" id="KW-0521">NADP</keyword>
<feature type="binding site" evidence="9">
    <location>
        <position position="189"/>
    </location>
    <ligand>
        <name>sn-glycerol 3-phosphate</name>
        <dbReference type="ChEBI" id="CHEBI:57597"/>
    </ligand>
</feature>
<feature type="binding site" evidence="9">
    <location>
        <position position="277"/>
    </location>
    <ligand>
        <name>NADPH</name>
        <dbReference type="ChEBI" id="CHEBI:57783"/>
    </ligand>
</feature>
<protein>
    <recommendedName>
        <fullName evidence="9">Glycerol-3-phosphate dehydrogenase [NAD(P)+]</fullName>
        <ecNumber evidence="9">1.1.1.94</ecNumber>
    </recommendedName>
    <alternativeName>
        <fullName evidence="9">NAD(P)(+)-dependent glycerol-3-phosphate dehydrogenase</fullName>
    </alternativeName>
    <alternativeName>
        <fullName evidence="9">NAD(P)H-dependent dihydroxyacetone-phosphate reductase</fullName>
    </alternativeName>
</protein>
<evidence type="ECO:0000256" key="2">
    <source>
        <dbReference type="ARBA" id="ARBA00022516"/>
    </source>
</evidence>
<dbReference type="SUPFAM" id="SSF51735">
    <property type="entry name" value="NAD(P)-binding Rossmann-fold domains"/>
    <property type="match status" value="1"/>
</dbReference>
<feature type="active site" description="Proton acceptor" evidence="9 10">
    <location>
        <position position="189"/>
    </location>
</feature>
<evidence type="ECO:0000256" key="5">
    <source>
        <dbReference type="ARBA" id="ARBA00023027"/>
    </source>
</evidence>
<organism evidence="17 18">
    <name type="scientific">Berryella wangjianweii</name>
    <dbReference type="NCBI Taxonomy" id="2734634"/>
    <lineage>
        <taxon>Bacteria</taxon>
        <taxon>Bacillati</taxon>
        <taxon>Actinomycetota</taxon>
        <taxon>Coriobacteriia</taxon>
        <taxon>Eggerthellales</taxon>
        <taxon>Eggerthellaceae</taxon>
        <taxon>Berryella</taxon>
    </lineage>
</organism>
<feature type="binding site" evidence="9">
    <location>
        <position position="254"/>
    </location>
    <ligand>
        <name>sn-glycerol 3-phosphate</name>
        <dbReference type="ChEBI" id="CHEBI:57597"/>
    </ligand>
</feature>
<feature type="binding site" evidence="11">
    <location>
        <begin position="253"/>
        <end position="254"/>
    </location>
    <ligand>
        <name>substrate</name>
    </ligand>
</feature>
<dbReference type="InterPro" id="IPR008927">
    <property type="entry name" value="6-PGluconate_DH-like_C_sf"/>
</dbReference>
<feature type="binding site" evidence="9">
    <location>
        <position position="253"/>
    </location>
    <ligand>
        <name>NADPH</name>
        <dbReference type="ChEBI" id="CHEBI:57783"/>
    </ligand>
</feature>
<reference evidence="18" key="1">
    <citation type="submission" date="2020-05" db="EMBL/GenBank/DDBJ databases">
        <title>Novel species in genus Nocardioides.</title>
        <authorList>
            <person name="Zhang G."/>
        </authorList>
    </citation>
    <scope>NUCLEOTIDE SEQUENCE [LARGE SCALE GENOMIC DNA]</scope>
    <source>
        <strain evidence="18">zg-1050</strain>
    </source>
</reference>
<dbReference type="PANTHER" id="PTHR11728">
    <property type="entry name" value="GLYCEROL-3-PHOSPHATE DEHYDROGENASE"/>
    <property type="match status" value="1"/>
</dbReference>
<feature type="binding site" evidence="9">
    <location>
        <position position="11"/>
    </location>
    <ligand>
        <name>NADPH</name>
        <dbReference type="ChEBI" id="CHEBI:57783"/>
    </ligand>
</feature>
<proteinExistence type="inferred from homology"/>
<feature type="binding site" evidence="9">
    <location>
        <position position="253"/>
    </location>
    <ligand>
        <name>sn-glycerol 3-phosphate</name>
        <dbReference type="ChEBI" id="CHEBI:57597"/>
    </ligand>
</feature>
<dbReference type="InterPro" id="IPR011128">
    <property type="entry name" value="G3P_DH_NAD-dep_N"/>
</dbReference>
<evidence type="ECO:0000313" key="18">
    <source>
        <dbReference type="Proteomes" id="UP000503297"/>
    </source>
</evidence>
<feature type="binding site" evidence="9">
    <location>
        <position position="31"/>
    </location>
    <ligand>
        <name>NADPH</name>
        <dbReference type="ChEBI" id="CHEBI:57783"/>
    </ligand>
</feature>
<evidence type="ECO:0000256" key="6">
    <source>
        <dbReference type="ARBA" id="ARBA00023098"/>
    </source>
</evidence>
<dbReference type="Proteomes" id="UP000503297">
    <property type="component" value="Chromosome"/>
</dbReference>
<feature type="domain" description="Glycerol-3-phosphate dehydrogenase NAD-dependent N-terminal" evidence="15">
    <location>
        <begin position="3"/>
        <end position="157"/>
    </location>
</feature>
<dbReference type="GO" id="GO:0046168">
    <property type="term" value="P:glycerol-3-phosphate catabolic process"/>
    <property type="evidence" value="ECO:0007669"/>
    <property type="project" value="InterPro"/>
</dbReference>
<dbReference type="GO" id="GO:0047952">
    <property type="term" value="F:glycerol-3-phosphate dehydrogenase [NAD(P)+] activity"/>
    <property type="evidence" value="ECO:0007669"/>
    <property type="project" value="UniProtKB-UniRule"/>
</dbReference>
<keyword evidence="4 9" id="KW-0560">Oxidoreductase</keyword>
<evidence type="ECO:0000256" key="8">
    <source>
        <dbReference type="ARBA" id="ARBA00023264"/>
    </source>
</evidence>
<keyword evidence="8 9" id="KW-1208">Phospholipid metabolism</keyword>
<feature type="binding site" evidence="9">
    <location>
        <position position="105"/>
    </location>
    <ligand>
        <name>NADPH</name>
        <dbReference type="ChEBI" id="CHEBI:57783"/>
    </ligand>
</feature>
<dbReference type="NCBIfam" id="NF000940">
    <property type="entry name" value="PRK00094.1-2"/>
    <property type="match status" value="1"/>
</dbReference>
<dbReference type="InterPro" id="IPR036291">
    <property type="entry name" value="NAD(P)-bd_dom_sf"/>
</dbReference>
<dbReference type="InterPro" id="IPR013328">
    <property type="entry name" value="6PGD_dom2"/>
</dbReference>
<dbReference type="HAMAP" id="MF_00394">
    <property type="entry name" value="NAD_Glyc3P_dehydrog"/>
    <property type="match status" value="1"/>
</dbReference>
<dbReference type="GO" id="GO:0006650">
    <property type="term" value="P:glycerophospholipid metabolic process"/>
    <property type="evidence" value="ECO:0007669"/>
    <property type="project" value="UniProtKB-UniRule"/>
</dbReference>
<dbReference type="EC" id="1.1.1.94" evidence="9"/>
<feature type="binding site" evidence="9">
    <location>
        <position position="134"/>
    </location>
    <ligand>
        <name>sn-glycerol 3-phosphate</name>
        <dbReference type="ChEBI" id="CHEBI:57597"/>
    </ligand>
</feature>
<feature type="binding site" evidence="12">
    <location>
        <position position="138"/>
    </location>
    <ligand>
        <name>NAD(+)</name>
        <dbReference type="ChEBI" id="CHEBI:57540"/>
    </ligand>
</feature>
<keyword evidence="9" id="KW-0547">Nucleotide-binding</keyword>
<dbReference type="RefSeq" id="WP_172301029.1">
    <property type="nucleotide sequence ID" value="NZ_CP053716.1"/>
</dbReference>
<evidence type="ECO:0000313" key="17">
    <source>
        <dbReference type="EMBL" id="QKF06782.1"/>
    </source>
</evidence>
<evidence type="ECO:0000259" key="16">
    <source>
        <dbReference type="Pfam" id="PF07479"/>
    </source>
</evidence>
<feature type="binding site" evidence="9">
    <location>
        <position position="138"/>
    </location>
    <ligand>
        <name>NADPH</name>
        <dbReference type="ChEBI" id="CHEBI:57783"/>
    </ligand>
</feature>
<dbReference type="UniPathway" id="UPA00940"/>
<accession>A0A6M8J780</accession>
<name>A0A6M8J780_9ACTN</name>
<dbReference type="PRINTS" id="PR00077">
    <property type="entry name" value="GPDHDRGNASE"/>
</dbReference>
<dbReference type="InterPro" id="IPR006168">
    <property type="entry name" value="G3P_DH_NAD-dep"/>
</dbReference>
<dbReference type="KEGG" id="bwa:HLV38_00580"/>
<dbReference type="GO" id="GO:0051287">
    <property type="term" value="F:NAD binding"/>
    <property type="evidence" value="ECO:0007669"/>
    <property type="project" value="InterPro"/>
</dbReference>
<dbReference type="PANTHER" id="PTHR11728:SF1">
    <property type="entry name" value="GLYCEROL-3-PHOSPHATE DEHYDROGENASE [NAD(+)] 2, CHLOROPLASTIC"/>
    <property type="match status" value="1"/>
</dbReference>
<feature type="binding site" evidence="9">
    <location>
        <position position="105"/>
    </location>
    <ligand>
        <name>sn-glycerol 3-phosphate</name>
        <dbReference type="ChEBI" id="CHEBI:57597"/>
    </ligand>
</feature>
<dbReference type="EMBL" id="CP053716">
    <property type="protein sequence ID" value="QKF06782.1"/>
    <property type="molecule type" value="Genomic_DNA"/>
</dbReference>
<keyword evidence="6 9" id="KW-0443">Lipid metabolism</keyword>
<feature type="domain" description="Glycerol-3-phosphate dehydrogenase NAD-dependent C-terminal" evidence="16">
    <location>
        <begin position="178"/>
        <end position="313"/>
    </location>
</feature>
<evidence type="ECO:0000256" key="10">
    <source>
        <dbReference type="PIRSR" id="PIRSR000114-1"/>
    </source>
</evidence>
<keyword evidence="18" id="KW-1185">Reference proteome</keyword>
<dbReference type="GO" id="GO:0005975">
    <property type="term" value="P:carbohydrate metabolic process"/>
    <property type="evidence" value="ECO:0007669"/>
    <property type="project" value="InterPro"/>
</dbReference>
<keyword evidence="7 9" id="KW-0594">Phospholipid biosynthesis</keyword>
<dbReference type="AlphaFoldDB" id="A0A6M8J780"/>